<feature type="domain" description="Receptor L-domain" evidence="2">
    <location>
        <begin position="242"/>
        <end position="350"/>
    </location>
</feature>
<dbReference type="SUPFAM" id="SSF49265">
    <property type="entry name" value="Fibronectin type III"/>
    <property type="match status" value="1"/>
</dbReference>
<dbReference type="OMA" id="IQRGHVY"/>
<dbReference type="InterPro" id="IPR036116">
    <property type="entry name" value="FN3_sf"/>
</dbReference>
<dbReference type="STRING" id="30019.A0A0M3QT88"/>
<accession>A0A0M3QT88</accession>
<dbReference type="OrthoDB" id="6612654at2759"/>
<evidence type="ECO:0000256" key="1">
    <source>
        <dbReference type="SAM" id="Phobius"/>
    </source>
</evidence>
<dbReference type="Pfam" id="PF01030">
    <property type="entry name" value="Recep_L_domain"/>
    <property type="match status" value="2"/>
</dbReference>
<dbReference type="SMR" id="A0A0M3QT88"/>
<reference evidence="3 4" key="1">
    <citation type="submission" date="2015-08" db="EMBL/GenBank/DDBJ databases">
        <title>Ancestral chromatin configuration constrains chromatin evolution on differentiating sex chromosomes in Drosophila.</title>
        <authorList>
            <person name="Zhou Q."/>
            <person name="Bachtrog D."/>
        </authorList>
    </citation>
    <scope>NUCLEOTIDE SEQUENCE [LARGE SCALE GENOMIC DNA]</scope>
    <source>
        <tissue evidence="3">Whole larvae</tissue>
    </source>
</reference>
<keyword evidence="1" id="KW-0472">Membrane</keyword>
<dbReference type="Gene3D" id="2.60.40.10">
    <property type="entry name" value="Immunoglobulins"/>
    <property type="match status" value="1"/>
</dbReference>
<organism evidence="3 4">
    <name type="scientific">Drosophila busckii</name>
    <name type="common">Fruit fly</name>
    <dbReference type="NCBI Taxonomy" id="30019"/>
    <lineage>
        <taxon>Eukaryota</taxon>
        <taxon>Metazoa</taxon>
        <taxon>Ecdysozoa</taxon>
        <taxon>Arthropoda</taxon>
        <taxon>Hexapoda</taxon>
        <taxon>Insecta</taxon>
        <taxon>Pterygota</taxon>
        <taxon>Neoptera</taxon>
        <taxon>Endopterygota</taxon>
        <taxon>Diptera</taxon>
        <taxon>Brachycera</taxon>
        <taxon>Muscomorpha</taxon>
        <taxon>Ephydroidea</taxon>
        <taxon>Drosophilidae</taxon>
        <taxon>Drosophila</taxon>
    </lineage>
</organism>
<keyword evidence="1" id="KW-1133">Transmembrane helix</keyword>
<dbReference type="InterPro" id="IPR000494">
    <property type="entry name" value="Rcpt_L-dom"/>
</dbReference>
<dbReference type="Proteomes" id="UP000494163">
    <property type="component" value="Chromosome 2L"/>
</dbReference>
<keyword evidence="1" id="KW-0812">Transmembrane</keyword>
<proteinExistence type="predicted"/>
<dbReference type="SUPFAM" id="SSF52058">
    <property type="entry name" value="L domain-like"/>
    <property type="match status" value="2"/>
</dbReference>
<gene>
    <name evidence="3" type="ORF">Dbus_chr2Lg544</name>
</gene>
<name>A0A0M3QT88_DROBS</name>
<dbReference type="Gene3D" id="3.80.20.20">
    <property type="entry name" value="Receptor L-domain"/>
    <property type="match status" value="2"/>
</dbReference>
<evidence type="ECO:0000259" key="2">
    <source>
        <dbReference type="Pfam" id="PF01030"/>
    </source>
</evidence>
<evidence type="ECO:0000313" key="3">
    <source>
        <dbReference type="EMBL" id="ALC38459.1"/>
    </source>
</evidence>
<dbReference type="InterPro" id="IPR013783">
    <property type="entry name" value="Ig-like_fold"/>
</dbReference>
<sequence>MVIALPNTYPHQQKNRSECSSIDVRNDCNNLHLLDNCTVVMGFVMITLITNGLKCNYSMYTFPKLREITDFMIFNDVRGLVNIKNMFPNLTVIKGKRLFLNYALGITNMPTLELLEFNSLVAIQRGHVYIGRCSKLCQLEGINWDRLTLSTGENHIIKSPLSNCTQRASCKGCASNYCWSNFTCQRFENDNVAHYDRGYQPNNASECVRCSAHEACVSVCNPEQAEGVFIIYNLADADELRGCQILNSSLIITIRSQVNEEQLEKSMSSIREIRGYLKVYRSSQLLSLKFLSNLRFIYGDPLESDHYAIILYDNKQLADLWRPTVQLHLTRGGMFMHRNNKLCNKHIQDFTSLVVHDLDMDSLQTSDQEVLCGPAKLQMQALARSHKRILLSWPKAQTSQSVEILYRPLAAGQLETEHSELEAPICTRINWQRELLFADELTGNDTHYSYTLEQLQPDTRYSCLVRTFGGSVQQEARSELLYVQTLLDIPKEPLLSMSKKTDNGFTLRISAQEQDYFVLSVYEMPDDLKYVDERNYCKQPVLIWQNMDDWPSYQEFDYDSCCAHHVELFEEQHFKDEIHAMYRCSLDAPSNCVPLPAQPTLQYNLTGNTTLHELRSLQRYREYSLQLQACNAIGCSSAVILNERTNYTIGADLMQLRACQLGDRKKYIVRFEEPKQPNGLIVSYMLHYRMNISEQVQLSELSCVTRREHALNNYVHVDNLNYTYNESAVRVHSLAGSGLTDFIPITACDSDMQLPIELDQHLHIGTVTDETPESEHSHGHGFSIFVFGFFFGCTISLVWLLYKRRCWRKWQVLRRYMPVREQWLREHSDDREILVDGFETVRFQNNNPNNNSNSSNIE</sequence>
<feature type="domain" description="Receptor L-domain" evidence="2">
    <location>
        <begin position="36"/>
        <end position="146"/>
    </location>
</feature>
<protein>
    <submittedName>
        <fullName evidence="3">CG10702</fullName>
    </submittedName>
</protein>
<dbReference type="InterPro" id="IPR036941">
    <property type="entry name" value="Rcpt_L-dom_sf"/>
</dbReference>
<feature type="transmembrane region" description="Helical" evidence="1">
    <location>
        <begin position="782"/>
        <end position="802"/>
    </location>
</feature>
<dbReference type="AlphaFoldDB" id="A0A0M3QT88"/>
<evidence type="ECO:0000313" key="4">
    <source>
        <dbReference type="Proteomes" id="UP000494163"/>
    </source>
</evidence>
<keyword evidence="4" id="KW-1185">Reference proteome</keyword>
<dbReference type="EMBL" id="CP012523">
    <property type="protein sequence ID" value="ALC38459.1"/>
    <property type="molecule type" value="Genomic_DNA"/>
</dbReference>